<feature type="compositionally biased region" description="Basic and acidic residues" evidence="1">
    <location>
        <begin position="116"/>
        <end position="126"/>
    </location>
</feature>
<feature type="signal peptide" evidence="2">
    <location>
        <begin position="1"/>
        <end position="19"/>
    </location>
</feature>
<dbReference type="AlphaFoldDB" id="A0A9P8MXH3"/>
<evidence type="ECO:0000256" key="1">
    <source>
        <dbReference type="SAM" id="MobiDB-lite"/>
    </source>
</evidence>
<evidence type="ECO:0000313" key="4">
    <source>
        <dbReference type="Proteomes" id="UP000824596"/>
    </source>
</evidence>
<proteinExistence type="predicted"/>
<organism evidence="3 4">
    <name type="scientific">Hirsutella rhossiliensis</name>
    <dbReference type="NCBI Taxonomy" id="111463"/>
    <lineage>
        <taxon>Eukaryota</taxon>
        <taxon>Fungi</taxon>
        <taxon>Dikarya</taxon>
        <taxon>Ascomycota</taxon>
        <taxon>Pezizomycotina</taxon>
        <taxon>Sordariomycetes</taxon>
        <taxon>Hypocreomycetidae</taxon>
        <taxon>Hypocreales</taxon>
        <taxon>Ophiocordycipitaceae</taxon>
        <taxon>Hirsutella</taxon>
    </lineage>
</organism>
<feature type="region of interest" description="Disordered" evidence="1">
    <location>
        <begin position="60"/>
        <end position="148"/>
    </location>
</feature>
<feature type="region of interest" description="Disordered" evidence="1">
    <location>
        <begin position="23"/>
        <end position="46"/>
    </location>
</feature>
<dbReference type="EMBL" id="JAIZPD010000005">
    <property type="protein sequence ID" value="KAH0963040.1"/>
    <property type="molecule type" value="Genomic_DNA"/>
</dbReference>
<reference evidence="3" key="1">
    <citation type="submission" date="2021-09" db="EMBL/GenBank/DDBJ databases">
        <title>A high-quality genome of the endoparasitic fungus Hirsutella rhossiliensis with a comparison of Hirsutella genomes reveals transposable elements contributing to genome size variation.</title>
        <authorList>
            <person name="Lin R."/>
            <person name="Jiao Y."/>
            <person name="Sun X."/>
            <person name="Ling J."/>
            <person name="Xie B."/>
            <person name="Cheng X."/>
        </authorList>
    </citation>
    <scope>NUCLEOTIDE SEQUENCE</scope>
    <source>
        <strain evidence="3">HR02</strain>
    </source>
</reference>
<protein>
    <submittedName>
        <fullName evidence="3">Uncharacterized protein</fullName>
    </submittedName>
</protein>
<accession>A0A9P8MXH3</accession>
<name>A0A9P8MXH3_9HYPO</name>
<keyword evidence="2" id="KW-0732">Signal</keyword>
<comment type="caution">
    <text evidence="3">The sequence shown here is derived from an EMBL/GenBank/DDBJ whole genome shotgun (WGS) entry which is preliminary data.</text>
</comment>
<feature type="compositionally biased region" description="Low complexity" evidence="1">
    <location>
        <begin position="78"/>
        <end position="88"/>
    </location>
</feature>
<evidence type="ECO:0000256" key="2">
    <source>
        <dbReference type="SAM" id="SignalP"/>
    </source>
</evidence>
<dbReference type="Proteomes" id="UP000824596">
    <property type="component" value="Unassembled WGS sequence"/>
</dbReference>
<feature type="compositionally biased region" description="Basic residues" evidence="1">
    <location>
        <begin position="94"/>
        <end position="115"/>
    </location>
</feature>
<dbReference type="GeneID" id="68354679"/>
<dbReference type="OrthoDB" id="10625106at2759"/>
<sequence>MKVSFAAGLLAALAGMAFAAPADTPQNHRRNLDVSQAPAVPNLARLDSQKLSRRIVKIDNHNEQRSISEQEARKKSKGLIGDLLEGLLGPSGTRRPKPKSTKRPKSPKKPKKPKEPKKPSETKPSETKPTPTKPVGGLPTPEPTPKTT</sequence>
<evidence type="ECO:0000313" key="3">
    <source>
        <dbReference type="EMBL" id="KAH0963040.1"/>
    </source>
</evidence>
<gene>
    <name evidence="3" type="ORF">HRG_05550</name>
</gene>
<feature type="chain" id="PRO_5040499554" evidence="2">
    <location>
        <begin position="20"/>
        <end position="148"/>
    </location>
</feature>
<feature type="compositionally biased region" description="Basic and acidic residues" evidence="1">
    <location>
        <begin position="60"/>
        <end position="73"/>
    </location>
</feature>
<keyword evidence="4" id="KW-1185">Reference proteome</keyword>
<dbReference type="RefSeq" id="XP_044720553.1">
    <property type="nucleotide sequence ID" value="XM_044864021.1"/>
</dbReference>